<evidence type="ECO:0000256" key="2">
    <source>
        <dbReference type="ARBA" id="ARBA00010799"/>
    </source>
</evidence>
<evidence type="ECO:0000313" key="13">
    <source>
        <dbReference type="Proteomes" id="UP000799539"/>
    </source>
</evidence>
<dbReference type="Gene3D" id="1.10.287.660">
    <property type="entry name" value="Helix hairpin bin"/>
    <property type="match status" value="1"/>
</dbReference>
<feature type="signal peptide" evidence="11">
    <location>
        <begin position="1"/>
        <end position="25"/>
    </location>
</feature>
<dbReference type="PANTHER" id="PTHR42650">
    <property type="entry name" value="TAIL-ANCHORED PROTEIN INSERTION RECEPTOR WRB"/>
    <property type="match status" value="1"/>
</dbReference>
<comment type="subcellular location">
    <subcellularLocation>
        <location evidence="1">Endoplasmic reticulum membrane</location>
        <topology evidence="1">Multi-pass membrane protein</topology>
    </subcellularLocation>
</comment>
<feature type="topological domain" description="Cytoplasmic" evidence="9">
    <location>
        <begin position="178"/>
        <end position="215"/>
    </location>
</feature>
<dbReference type="Proteomes" id="UP000799539">
    <property type="component" value="Unassembled WGS sequence"/>
</dbReference>
<dbReference type="InterPro" id="IPR028945">
    <property type="entry name" value="Get1"/>
</dbReference>
<evidence type="ECO:0000313" key="12">
    <source>
        <dbReference type="EMBL" id="KAF2210127.1"/>
    </source>
</evidence>
<evidence type="ECO:0000256" key="5">
    <source>
        <dbReference type="ARBA" id="ARBA00022824"/>
    </source>
</evidence>
<evidence type="ECO:0000256" key="7">
    <source>
        <dbReference type="ARBA" id="ARBA00023054"/>
    </source>
</evidence>
<keyword evidence="3 9" id="KW-0813">Transport</keyword>
<keyword evidence="6 9" id="KW-1133">Transmembrane helix</keyword>
<evidence type="ECO:0000256" key="4">
    <source>
        <dbReference type="ARBA" id="ARBA00022692"/>
    </source>
</evidence>
<evidence type="ECO:0000256" key="11">
    <source>
        <dbReference type="SAM" id="SignalP"/>
    </source>
</evidence>
<dbReference type="Pfam" id="PF04420">
    <property type="entry name" value="CHD5"/>
    <property type="match status" value="1"/>
</dbReference>
<dbReference type="AlphaFoldDB" id="A0A6A6F9R1"/>
<keyword evidence="8 9" id="KW-0472">Membrane</keyword>
<evidence type="ECO:0000256" key="10">
    <source>
        <dbReference type="SAM" id="Phobius"/>
    </source>
</evidence>
<keyword evidence="13" id="KW-1185">Reference proteome</keyword>
<evidence type="ECO:0000256" key="1">
    <source>
        <dbReference type="ARBA" id="ARBA00004477"/>
    </source>
</evidence>
<dbReference type="OrthoDB" id="69461at2759"/>
<dbReference type="InterPro" id="IPR029012">
    <property type="entry name" value="Helix_hairpin_bin_sf"/>
</dbReference>
<feature type="coiled-coil region" evidence="9">
    <location>
        <begin position="41"/>
        <end position="68"/>
    </location>
</feature>
<sequence>MPSVILVVFVVQLLLSLISTIGAQAINDLAWYLFTLLPTPQSRSAQENLKLRREVVQLEREMRAVSAQDEFAKWAKLRRQHDKAKEKYEKEGYVDTASSLSSFRSTFMSIVSKLRWLGTQGVNFLLNTYYSKTPMFYLPQGWVPYYAEWLLSFPRAPVGGVSVNVWAIACGSVIGMVMELVVAAMALKKGEGKMGEKVKIPANTPAGVGGRKKEL</sequence>
<accession>A0A6A6F9R1</accession>
<name>A0A6A6F9R1_9PEZI</name>
<reference evidence="12" key="1">
    <citation type="journal article" date="2020" name="Stud. Mycol.">
        <title>101 Dothideomycetes genomes: a test case for predicting lifestyles and emergence of pathogens.</title>
        <authorList>
            <person name="Haridas S."/>
            <person name="Albert R."/>
            <person name="Binder M."/>
            <person name="Bloem J."/>
            <person name="Labutti K."/>
            <person name="Salamov A."/>
            <person name="Andreopoulos B."/>
            <person name="Baker S."/>
            <person name="Barry K."/>
            <person name="Bills G."/>
            <person name="Bluhm B."/>
            <person name="Cannon C."/>
            <person name="Castanera R."/>
            <person name="Culley D."/>
            <person name="Daum C."/>
            <person name="Ezra D."/>
            <person name="Gonzalez J."/>
            <person name="Henrissat B."/>
            <person name="Kuo A."/>
            <person name="Liang C."/>
            <person name="Lipzen A."/>
            <person name="Lutzoni F."/>
            <person name="Magnuson J."/>
            <person name="Mondo S."/>
            <person name="Nolan M."/>
            <person name="Ohm R."/>
            <person name="Pangilinan J."/>
            <person name="Park H.-J."/>
            <person name="Ramirez L."/>
            <person name="Alfaro M."/>
            <person name="Sun H."/>
            <person name="Tritt A."/>
            <person name="Yoshinaga Y."/>
            <person name="Zwiers L.-H."/>
            <person name="Turgeon B."/>
            <person name="Goodwin S."/>
            <person name="Spatafora J."/>
            <person name="Crous P."/>
            <person name="Grigoriev I."/>
        </authorList>
    </citation>
    <scope>NUCLEOTIDE SEQUENCE</scope>
    <source>
        <strain evidence="12">SCOH1-5</strain>
    </source>
</reference>
<keyword evidence="7 9" id="KW-0175">Coiled coil</keyword>
<evidence type="ECO:0000256" key="6">
    <source>
        <dbReference type="ARBA" id="ARBA00022989"/>
    </source>
</evidence>
<dbReference type="GO" id="GO:0043529">
    <property type="term" value="C:GET complex"/>
    <property type="evidence" value="ECO:0007669"/>
    <property type="project" value="InterPro"/>
</dbReference>
<dbReference type="InterPro" id="IPR027538">
    <property type="entry name" value="Get1_fungi"/>
</dbReference>
<keyword evidence="11" id="KW-0732">Signal</keyword>
<dbReference type="PANTHER" id="PTHR42650:SF1">
    <property type="entry name" value="GUIDED ENTRY OF TAIL-ANCHORED PROTEINS FACTOR 1"/>
    <property type="match status" value="1"/>
</dbReference>
<evidence type="ECO:0000256" key="3">
    <source>
        <dbReference type="ARBA" id="ARBA00022448"/>
    </source>
</evidence>
<dbReference type="GO" id="GO:0071816">
    <property type="term" value="P:tail-anchored membrane protein insertion into ER membrane"/>
    <property type="evidence" value="ECO:0007669"/>
    <property type="project" value="InterPro"/>
</dbReference>
<dbReference type="GO" id="GO:0043495">
    <property type="term" value="F:protein-membrane adaptor activity"/>
    <property type="evidence" value="ECO:0007669"/>
    <property type="project" value="TreeGrafter"/>
</dbReference>
<protein>
    <submittedName>
        <fullName evidence="12">Uncharacterized protein</fullName>
    </submittedName>
</protein>
<dbReference type="EMBL" id="ML992683">
    <property type="protein sequence ID" value="KAF2210127.1"/>
    <property type="molecule type" value="Genomic_DNA"/>
</dbReference>
<comment type="similarity">
    <text evidence="2 9">Belongs to the WRB/GET1 family.</text>
</comment>
<comment type="caution">
    <text evidence="9">Lacks conserved residue(s) required for the propagation of feature annotation.</text>
</comment>
<dbReference type="GO" id="GO:0005789">
    <property type="term" value="C:endoplasmic reticulum membrane"/>
    <property type="evidence" value="ECO:0007669"/>
    <property type="project" value="UniProtKB-SubCell"/>
</dbReference>
<dbReference type="FunFam" id="1.10.287.660:FF:000006">
    <property type="entry name" value="Protein GET1"/>
    <property type="match status" value="1"/>
</dbReference>
<feature type="chain" id="PRO_5025545311" evidence="11">
    <location>
        <begin position="26"/>
        <end position="215"/>
    </location>
</feature>
<keyword evidence="4 9" id="KW-0812">Transmembrane</keyword>
<evidence type="ECO:0000256" key="8">
    <source>
        <dbReference type="ARBA" id="ARBA00023136"/>
    </source>
</evidence>
<evidence type="ECO:0000256" key="9">
    <source>
        <dbReference type="HAMAP-Rule" id="MF_03113"/>
    </source>
</evidence>
<gene>
    <name evidence="9" type="primary">GET1</name>
    <name evidence="12" type="ORF">CERZMDRAFT_99818</name>
</gene>
<feature type="topological domain" description="Lumenal" evidence="9">
    <location>
        <begin position="1"/>
        <end position="4"/>
    </location>
</feature>
<organism evidence="12 13">
    <name type="scientific">Cercospora zeae-maydis SCOH1-5</name>
    <dbReference type="NCBI Taxonomy" id="717836"/>
    <lineage>
        <taxon>Eukaryota</taxon>
        <taxon>Fungi</taxon>
        <taxon>Dikarya</taxon>
        <taxon>Ascomycota</taxon>
        <taxon>Pezizomycotina</taxon>
        <taxon>Dothideomycetes</taxon>
        <taxon>Dothideomycetidae</taxon>
        <taxon>Mycosphaerellales</taxon>
        <taxon>Mycosphaerellaceae</taxon>
        <taxon>Cercospora</taxon>
    </lineage>
</organism>
<keyword evidence="5 9" id="KW-0256">Endoplasmic reticulum</keyword>
<dbReference type="HAMAP" id="MF_03113">
    <property type="entry name" value="Get1"/>
    <property type="match status" value="1"/>
</dbReference>
<proteinExistence type="inferred from homology"/>
<feature type="transmembrane region" description="Helical" evidence="10">
    <location>
        <begin position="165"/>
        <end position="187"/>
    </location>
</feature>